<accession>A0A1J1IMJ0</accession>
<proteinExistence type="inferred from homology"/>
<dbReference type="Gene3D" id="3.40.20.10">
    <property type="entry name" value="Severin"/>
    <property type="match status" value="1"/>
</dbReference>
<dbReference type="Pfam" id="PF00241">
    <property type="entry name" value="Cofilin_ADF"/>
    <property type="match status" value="1"/>
</dbReference>
<dbReference type="OrthoDB" id="3919494at2759"/>
<protein>
    <submittedName>
        <fullName evidence="3">CLUMA_CG014457, isoform A</fullName>
    </submittedName>
</protein>
<dbReference type="InterPro" id="IPR029006">
    <property type="entry name" value="ADF-H/Gelsolin-like_dom_sf"/>
</dbReference>
<evidence type="ECO:0000313" key="3">
    <source>
        <dbReference type="EMBL" id="CRL01453.1"/>
    </source>
</evidence>
<dbReference type="GO" id="GO:0071933">
    <property type="term" value="F:Arp2/3 complex binding"/>
    <property type="evidence" value="ECO:0007669"/>
    <property type="project" value="InterPro"/>
</dbReference>
<reference evidence="3 4" key="1">
    <citation type="submission" date="2015-04" db="EMBL/GenBank/DDBJ databases">
        <authorList>
            <person name="Syromyatnikov M.Y."/>
            <person name="Popov V.N."/>
        </authorList>
    </citation>
    <scope>NUCLEOTIDE SEQUENCE [LARGE SCALE GENOMIC DNA]</scope>
</reference>
<dbReference type="AlphaFoldDB" id="A0A1J1IMJ0"/>
<keyword evidence="4" id="KW-1185">Reference proteome</keyword>
<dbReference type="SUPFAM" id="SSF55753">
    <property type="entry name" value="Actin depolymerizing proteins"/>
    <property type="match status" value="1"/>
</dbReference>
<name>A0A1J1IMJ0_9DIPT</name>
<dbReference type="Proteomes" id="UP000183832">
    <property type="component" value="Unassembled WGS sequence"/>
</dbReference>
<dbReference type="InterPro" id="IPR002108">
    <property type="entry name" value="ADF-H"/>
</dbReference>
<dbReference type="EMBL" id="CVRI01000055">
    <property type="protein sequence ID" value="CRL01453.1"/>
    <property type="molecule type" value="Genomic_DNA"/>
</dbReference>
<evidence type="ECO:0000313" key="4">
    <source>
        <dbReference type="Proteomes" id="UP000183832"/>
    </source>
</evidence>
<dbReference type="GO" id="GO:0030864">
    <property type="term" value="C:cortical actin cytoskeleton"/>
    <property type="evidence" value="ECO:0007669"/>
    <property type="project" value="TreeGrafter"/>
</dbReference>
<dbReference type="InterPro" id="IPR011171">
    <property type="entry name" value="GMF"/>
</dbReference>
<dbReference type="PROSITE" id="PS51263">
    <property type="entry name" value="ADF_H"/>
    <property type="match status" value="1"/>
</dbReference>
<dbReference type="GO" id="GO:0003779">
    <property type="term" value="F:actin binding"/>
    <property type="evidence" value="ECO:0007669"/>
    <property type="project" value="InterPro"/>
</dbReference>
<dbReference type="GO" id="GO:0071846">
    <property type="term" value="P:actin filament debranching"/>
    <property type="evidence" value="ECO:0007669"/>
    <property type="project" value="InterPro"/>
</dbReference>
<dbReference type="STRING" id="568069.A0A1J1IMJ0"/>
<evidence type="ECO:0000259" key="2">
    <source>
        <dbReference type="PROSITE" id="PS51263"/>
    </source>
</evidence>
<comment type="similarity">
    <text evidence="1">Belongs to the actin-binding proteins ADF family. GMF subfamily.</text>
</comment>
<sequence>MIHDDRISYPMCFIFYTPRDSMMELQVLYARSKLLLQKEADLTRSYEIRDIEDFTEEWLREKLH</sequence>
<dbReference type="GO" id="GO:0034316">
    <property type="term" value="P:negative regulation of Arp2/3 complex-mediated actin nucleation"/>
    <property type="evidence" value="ECO:0007669"/>
    <property type="project" value="TreeGrafter"/>
</dbReference>
<dbReference type="PANTHER" id="PTHR11249">
    <property type="entry name" value="GLIAL FACTOR NATURATION FACTOR"/>
    <property type="match status" value="1"/>
</dbReference>
<dbReference type="PANTHER" id="PTHR11249:SF2">
    <property type="entry name" value="GLIA MATURATION FACTOR"/>
    <property type="match status" value="1"/>
</dbReference>
<organism evidence="3 4">
    <name type="scientific">Clunio marinus</name>
    <dbReference type="NCBI Taxonomy" id="568069"/>
    <lineage>
        <taxon>Eukaryota</taxon>
        <taxon>Metazoa</taxon>
        <taxon>Ecdysozoa</taxon>
        <taxon>Arthropoda</taxon>
        <taxon>Hexapoda</taxon>
        <taxon>Insecta</taxon>
        <taxon>Pterygota</taxon>
        <taxon>Neoptera</taxon>
        <taxon>Endopterygota</taxon>
        <taxon>Diptera</taxon>
        <taxon>Nematocera</taxon>
        <taxon>Chironomoidea</taxon>
        <taxon>Chironomidae</taxon>
        <taxon>Clunio</taxon>
    </lineage>
</organism>
<feature type="domain" description="ADF-H" evidence="2">
    <location>
        <begin position="1"/>
        <end position="64"/>
    </location>
</feature>
<evidence type="ECO:0000256" key="1">
    <source>
        <dbReference type="ARBA" id="ARBA00010055"/>
    </source>
</evidence>
<gene>
    <name evidence="3" type="ORF">CLUMA_CG014457</name>
</gene>